<proteinExistence type="predicted"/>
<comment type="caution">
    <text evidence="1">The sequence shown here is derived from an EMBL/GenBank/DDBJ whole genome shotgun (WGS) entry which is preliminary data.</text>
</comment>
<dbReference type="AlphaFoldDB" id="A0A9P7J1V2"/>
<evidence type="ECO:0000313" key="1">
    <source>
        <dbReference type="EMBL" id="KAG1799499.1"/>
    </source>
</evidence>
<gene>
    <name evidence="1" type="ORF">BJ212DRAFT_1288178</name>
</gene>
<keyword evidence="2" id="KW-1185">Reference proteome</keyword>
<accession>A0A9P7J1V2</accession>
<dbReference type="RefSeq" id="XP_041185720.1">
    <property type="nucleotide sequence ID" value="XM_041332024.1"/>
</dbReference>
<sequence length="109" mass="12691">MSHVDNPNTIQSGIKFTSLTVEAHPIRAVIRRTKYLRQQLTQKMVVIMNLHKELVSDLCCLPTEVLCHIFIHCLPKTSYMLPNLKSPPMLLTRICQCWREITMDMPSLW</sequence>
<evidence type="ECO:0000313" key="2">
    <source>
        <dbReference type="Proteomes" id="UP000807769"/>
    </source>
</evidence>
<dbReference type="Proteomes" id="UP000807769">
    <property type="component" value="Unassembled WGS sequence"/>
</dbReference>
<feature type="non-terminal residue" evidence="1">
    <location>
        <position position="109"/>
    </location>
</feature>
<reference evidence="1" key="1">
    <citation type="journal article" date="2020" name="New Phytol.">
        <title>Comparative genomics reveals dynamic genome evolution in host specialist ectomycorrhizal fungi.</title>
        <authorList>
            <person name="Lofgren L.A."/>
            <person name="Nguyen N.H."/>
            <person name="Vilgalys R."/>
            <person name="Ruytinx J."/>
            <person name="Liao H.L."/>
            <person name="Branco S."/>
            <person name="Kuo A."/>
            <person name="LaButti K."/>
            <person name="Lipzen A."/>
            <person name="Andreopoulos W."/>
            <person name="Pangilinan J."/>
            <person name="Riley R."/>
            <person name="Hundley H."/>
            <person name="Na H."/>
            <person name="Barry K."/>
            <person name="Grigoriev I.V."/>
            <person name="Stajich J.E."/>
            <person name="Kennedy P.G."/>
        </authorList>
    </citation>
    <scope>NUCLEOTIDE SEQUENCE</scope>
    <source>
        <strain evidence="1">MN1</strain>
    </source>
</reference>
<dbReference type="OrthoDB" id="2998253at2759"/>
<dbReference type="GeneID" id="64626041"/>
<evidence type="ECO:0008006" key="3">
    <source>
        <dbReference type="Google" id="ProtNLM"/>
    </source>
</evidence>
<name>A0A9P7J1V2_9AGAM</name>
<organism evidence="1 2">
    <name type="scientific">Suillus subaureus</name>
    <dbReference type="NCBI Taxonomy" id="48587"/>
    <lineage>
        <taxon>Eukaryota</taxon>
        <taxon>Fungi</taxon>
        <taxon>Dikarya</taxon>
        <taxon>Basidiomycota</taxon>
        <taxon>Agaricomycotina</taxon>
        <taxon>Agaricomycetes</taxon>
        <taxon>Agaricomycetidae</taxon>
        <taxon>Boletales</taxon>
        <taxon>Suillineae</taxon>
        <taxon>Suillaceae</taxon>
        <taxon>Suillus</taxon>
    </lineage>
</organism>
<protein>
    <recommendedName>
        <fullName evidence="3">F-box domain-containing protein</fullName>
    </recommendedName>
</protein>
<dbReference type="EMBL" id="JABBWG010000146">
    <property type="protein sequence ID" value="KAG1799499.1"/>
    <property type="molecule type" value="Genomic_DNA"/>
</dbReference>